<protein>
    <submittedName>
        <fullName evidence="2">Uncharacterized protein</fullName>
    </submittedName>
</protein>
<dbReference type="AlphaFoldDB" id="A0A0V1G550"/>
<accession>A0A0V1G550</accession>
<gene>
    <name evidence="2" type="ORF">T4D_8988</name>
</gene>
<evidence type="ECO:0000313" key="2">
    <source>
        <dbReference type="EMBL" id="KRY93297.1"/>
    </source>
</evidence>
<sequence>MCRYLIVLALLYYLSVHLYVQMYGVLLMWLDESVIEISCSVGRGAAYNLVDNIGIGLLFEQADRTFVTHLGLFAYHRHNRALDDDMDNNVSNRTTTTATERIDQTAEQCRFSMNKISCTRIFFTLSTRWRLVSNWRPIIHYYRILFLVKRMMIIEKIRKIENEWVSMVRDCQQLDQSAPCLTGQATSSSAPLGPVIVVLVVLVVVDMAFIRGSRASVD</sequence>
<keyword evidence="3" id="KW-1185">Reference proteome</keyword>
<dbReference type="OrthoDB" id="10388743at2759"/>
<feature type="transmembrane region" description="Helical" evidence="1">
    <location>
        <begin position="7"/>
        <end position="30"/>
    </location>
</feature>
<name>A0A0V1G550_TRIPS</name>
<dbReference type="EMBL" id="JYDT01000003">
    <property type="protein sequence ID" value="KRY93297.1"/>
    <property type="molecule type" value="Genomic_DNA"/>
</dbReference>
<comment type="caution">
    <text evidence="2">The sequence shown here is derived from an EMBL/GenBank/DDBJ whole genome shotgun (WGS) entry which is preliminary data.</text>
</comment>
<dbReference type="Proteomes" id="UP000054995">
    <property type="component" value="Unassembled WGS sequence"/>
</dbReference>
<proteinExistence type="predicted"/>
<keyword evidence="1" id="KW-1133">Transmembrane helix</keyword>
<evidence type="ECO:0000256" key="1">
    <source>
        <dbReference type="SAM" id="Phobius"/>
    </source>
</evidence>
<reference evidence="2 3" key="1">
    <citation type="submission" date="2015-01" db="EMBL/GenBank/DDBJ databases">
        <title>Evolution of Trichinella species and genotypes.</title>
        <authorList>
            <person name="Korhonen P.K."/>
            <person name="Edoardo P."/>
            <person name="Giuseppe L.R."/>
            <person name="Gasser R.B."/>
        </authorList>
    </citation>
    <scope>NUCLEOTIDE SEQUENCE [LARGE SCALE GENOMIC DNA]</scope>
    <source>
        <strain evidence="2">ISS470</strain>
    </source>
</reference>
<keyword evidence="1" id="KW-0472">Membrane</keyword>
<keyword evidence="1" id="KW-0812">Transmembrane</keyword>
<evidence type="ECO:0000313" key="3">
    <source>
        <dbReference type="Proteomes" id="UP000054995"/>
    </source>
</evidence>
<organism evidence="2 3">
    <name type="scientific">Trichinella pseudospiralis</name>
    <name type="common">Parasitic roundworm</name>
    <dbReference type="NCBI Taxonomy" id="6337"/>
    <lineage>
        <taxon>Eukaryota</taxon>
        <taxon>Metazoa</taxon>
        <taxon>Ecdysozoa</taxon>
        <taxon>Nematoda</taxon>
        <taxon>Enoplea</taxon>
        <taxon>Dorylaimia</taxon>
        <taxon>Trichinellida</taxon>
        <taxon>Trichinellidae</taxon>
        <taxon>Trichinella</taxon>
    </lineage>
</organism>